<sequence length="318" mass="36578">MWRGIIFHSDSLEEQYARDGFVVARLMDREVAREIARRARHSLPSRIPRHENVTYIYTDEPELAWIEELAGPVFDQGMMPLLDGMKRLHPSVIVKPAGERAVPPHVHPIFTLDQSVSTVFCWCALEDMREENGVMQVLPGSHKLFPIMPMYGQEPYFLRAWDSIAERMESVYLEAGEAMLFDESLIHASYPNKTGDHRIALATHCIPEALEPIALFPAANGQYVVYETGKDFGYQYHIRPDMIDPPGHWRKLGYVDDVHELVDPDEFWRRLDAGRHIDTTFPLVPGRSEARSAPRASRQPGRWRGRVRRLVDRVLNNA</sequence>
<protein>
    <recommendedName>
        <fullName evidence="4">Phytanoyl-CoA dioxygenase family protein</fullName>
    </recommendedName>
</protein>
<organism evidence="2 3">
    <name type="scientific">Blastomonas marina</name>
    <dbReference type="NCBI Taxonomy" id="1867408"/>
    <lineage>
        <taxon>Bacteria</taxon>
        <taxon>Pseudomonadati</taxon>
        <taxon>Pseudomonadota</taxon>
        <taxon>Alphaproteobacteria</taxon>
        <taxon>Sphingomonadales</taxon>
        <taxon>Sphingomonadaceae</taxon>
        <taxon>Blastomonas</taxon>
    </lineage>
</organism>
<reference evidence="3" key="1">
    <citation type="journal article" date="2019" name="Int. J. Syst. Evol. Microbiol.">
        <title>The Global Catalogue of Microorganisms (GCM) 10K type strain sequencing project: providing services to taxonomists for standard genome sequencing and annotation.</title>
        <authorList>
            <consortium name="The Broad Institute Genomics Platform"/>
            <consortium name="The Broad Institute Genome Sequencing Center for Infectious Disease"/>
            <person name="Wu L."/>
            <person name="Ma J."/>
        </authorList>
    </citation>
    <scope>NUCLEOTIDE SEQUENCE [LARGE SCALE GENOMIC DNA]</scope>
    <source>
        <strain evidence="3">CGMCC 1.15297</strain>
    </source>
</reference>
<dbReference type="PANTHER" id="PTHR20883">
    <property type="entry name" value="PHYTANOYL-COA DIOXYGENASE DOMAIN CONTAINING 1"/>
    <property type="match status" value="1"/>
</dbReference>
<evidence type="ECO:0008006" key="4">
    <source>
        <dbReference type="Google" id="ProtNLM"/>
    </source>
</evidence>
<keyword evidence="3" id="KW-1185">Reference proteome</keyword>
<comment type="cofactor">
    <cofactor evidence="1">
        <name>Fe(2+)</name>
        <dbReference type="ChEBI" id="CHEBI:29033"/>
    </cofactor>
</comment>
<gene>
    <name evidence="2" type="ORF">GCM10010923_16450</name>
</gene>
<dbReference type="Pfam" id="PF05721">
    <property type="entry name" value="PhyH"/>
    <property type="match status" value="1"/>
</dbReference>
<proteinExistence type="predicted"/>
<dbReference type="PANTHER" id="PTHR20883:SF48">
    <property type="entry name" value="ECTOINE DIOXYGENASE"/>
    <property type="match status" value="1"/>
</dbReference>
<name>A0ABQ1FCQ2_9SPHN</name>
<dbReference type="InterPro" id="IPR008775">
    <property type="entry name" value="Phytyl_CoA_dOase-like"/>
</dbReference>
<evidence type="ECO:0000313" key="2">
    <source>
        <dbReference type="EMBL" id="GGA07156.1"/>
    </source>
</evidence>
<dbReference type="Gene3D" id="2.60.120.620">
    <property type="entry name" value="q2cbj1_9rhob like domain"/>
    <property type="match status" value="1"/>
</dbReference>
<dbReference type="SUPFAM" id="SSF51197">
    <property type="entry name" value="Clavaminate synthase-like"/>
    <property type="match status" value="1"/>
</dbReference>
<comment type="caution">
    <text evidence="2">The sequence shown here is derived from an EMBL/GenBank/DDBJ whole genome shotgun (WGS) entry which is preliminary data.</text>
</comment>
<dbReference type="EMBL" id="BMID01000001">
    <property type="protein sequence ID" value="GGA07156.1"/>
    <property type="molecule type" value="Genomic_DNA"/>
</dbReference>
<evidence type="ECO:0000313" key="3">
    <source>
        <dbReference type="Proteomes" id="UP000603317"/>
    </source>
</evidence>
<dbReference type="Proteomes" id="UP000603317">
    <property type="component" value="Unassembled WGS sequence"/>
</dbReference>
<accession>A0ABQ1FCQ2</accession>
<evidence type="ECO:0000256" key="1">
    <source>
        <dbReference type="ARBA" id="ARBA00001954"/>
    </source>
</evidence>